<dbReference type="EMBL" id="JBJQOH010000008">
    <property type="protein sequence ID" value="KAL3675946.1"/>
    <property type="molecule type" value="Genomic_DNA"/>
</dbReference>
<reference evidence="2 3" key="1">
    <citation type="submission" date="2024-09" db="EMBL/GenBank/DDBJ databases">
        <title>Chromosome-scale assembly of Riccia sorocarpa.</title>
        <authorList>
            <person name="Paukszto L."/>
        </authorList>
    </citation>
    <scope>NUCLEOTIDE SEQUENCE [LARGE SCALE GENOMIC DNA]</scope>
    <source>
        <strain evidence="2">LP-2024</strain>
        <tissue evidence="2">Aerial parts of the thallus</tissue>
    </source>
</reference>
<keyword evidence="1" id="KW-0472">Membrane</keyword>
<feature type="transmembrane region" description="Helical" evidence="1">
    <location>
        <begin position="105"/>
        <end position="124"/>
    </location>
</feature>
<evidence type="ECO:0000313" key="2">
    <source>
        <dbReference type="EMBL" id="KAL3675946.1"/>
    </source>
</evidence>
<dbReference type="AlphaFoldDB" id="A0ABD3GBE1"/>
<comment type="caution">
    <text evidence="2">The sequence shown here is derived from an EMBL/GenBank/DDBJ whole genome shotgun (WGS) entry which is preliminary data.</text>
</comment>
<name>A0ABD3GBE1_9MARC</name>
<dbReference type="PANTHER" id="PTHR36716">
    <property type="entry name" value="F3H9.20 PROTEIN"/>
    <property type="match status" value="1"/>
</dbReference>
<feature type="transmembrane region" description="Helical" evidence="1">
    <location>
        <begin position="144"/>
        <end position="163"/>
    </location>
</feature>
<dbReference type="Pfam" id="PF10063">
    <property type="entry name" value="DUF2301"/>
    <property type="match status" value="1"/>
</dbReference>
<evidence type="ECO:0000256" key="1">
    <source>
        <dbReference type="SAM" id="Phobius"/>
    </source>
</evidence>
<feature type="transmembrane region" description="Helical" evidence="1">
    <location>
        <begin position="170"/>
        <end position="190"/>
    </location>
</feature>
<gene>
    <name evidence="2" type="ORF">R1sor_025894</name>
</gene>
<proteinExistence type="predicted"/>
<dbReference type="PANTHER" id="PTHR36716:SF2">
    <property type="entry name" value="F3H9.20 PROTEIN"/>
    <property type="match status" value="1"/>
</dbReference>
<dbReference type="Proteomes" id="UP001633002">
    <property type="component" value="Unassembled WGS sequence"/>
</dbReference>
<sequence>MAQVLQCAMLVRAPLATRSAAPATEKSSVLKEIGGFRSKRVLANPQVQGRSRLLGRSLPNGSFHSSKIRPTVRCSMNDNSASTSTVYQGMYGTWSVDSDDIREVVLYRGGLVTSATAFVTVASTAFLPEGNPVKSAIQGLYDPLYALGAGGLGLSLFLIHIYVTPIKRTLQLLWAVGVLGSVALAVNFAAPANEGLVQFVVDHPAGVWAVGPLFAALTGLAFKEGLCYGKFEAAALFFVIPSVLLGHLSGVVDEKVKLGLLAAWIGLFAVFAARKFTQPIKDDIGDKSVFQFNALPAAEKERILEERGLVVRQMAEGRKDE</sequence>
<evidence type="ECO:0000313" key="3">
    <source>
        <dbReference type="Proteomes" id="UP001633002"/>
    </source>
</evidence>
<keyword evidence="1" id="KW-0812">Transmembrane</keyword>
<dbReference type="InterPro" id="IPR019275">
    <property type="entry name" value="DUF2301"/>
</dbReference>
<feature type="transmembrane region" description="Helical" evidence="1">
    <location>
        <begin position="205"/>
        <end position="222"/>
    </location>
</feature>
<accession>A0ABD3GBE1</accession>
<protein>
    <recommendedName>
        <fullName evidence="4">Integral membrane protein</fullName>
    </recommendedName>
</protein>
<feature type="transmembrane region" description="Helical" evidence="1">
    <location>
        <begin position="234"/>
        <end position="252"/>
    </location>
</feature>
<keyword evidence="3" id="KW-1185">Reference proteome</keyword>
<feature type="transmembrane region" description="Helical" evidence="1">
    <location>
        <begin position="258"/>
        <end position="277"/>
    </location>
</feature>
<organism evidence="2 3">
    <name type="scientific">Riccia sorocarpa</name>
    <dbReference type="NCBI Taxonomy" id="122646"/>
    <lineage>
        <taxon>Eukaryota</taxon>
        <taxon>Viridiplantae</taxon>
        <taxon>Streptophyta</taxon>
        <taxon>Embryophyta</taxon>
        <taxon>Marchantiophyta</taxon>
        <taxon>Marchantiopsida</taxon>
        <taxon>Marchantiidae</taxon>
        <taxon>Marchantiales</taxon>
        <taxon>Ricciaceae</taxon>
        <taxon>Riccia</taxon>
    </lineage>
</organism>
<evidence type="ECO:0008006" key="4">
    <source>
        <dbReference type="Google" id="ProtNLM"/>
    </source>
</evidence>
<keyword evidence="1" id="KW-1133">Transmembrane helix</keyword>